<evidence type="ECO:0000256" key="9">
    <source>
        <dbReference type="ARBA" id="ARBA00023203"/>
    </source>
</evidence>
<reference evidence="14" key="1">
    <citation type="submission" date="2025-08" db="UniProtKB">
        <authorList>
            <consortium name="Ensembl"/>
        </authorList>
    </citation>
    <scope>IDENTIFICATION</scope>
</reference>
<feature type="region of interest" description="Actin-binding" evidence="10">
    <location>
        <begin position="580"/>
        <end position="602"/>
    </location>
</feature>
<reference evidence="14" key="2">
    <citation type="submission" date="2025-09" db="UniProtKB">
        <authorList>
            <consortium name="Ensembl"/>
        </authorList>
    </citation>
    <scope>IDENTIFICATION</scope>
</reference>
<dbReference type="Pfam" id="PF01843">
    <property type="entry name" value="DIL"/>
    <property type="match status" value="1"/>
</dbReference>
<dbReference type="Gene3D" id="1.20.120.720">
    <property type="entry name" value="Myosin VI head, motor domain, U50 subdomain"/>
    <property type="match status" value="1"/>
</dbReference>
<dbReference type="SUPFAM" id="SSF52540">
    <property type="entry name" value="P-loop containing nucleoside triphosphate hydrolases"/>
    <property type="match status" value="2"/>
</dbReference>
<sequence>QFYSNIYYNRVWIPHKEEVWQSAEITKNYKAGDSFLHVQLEDGTELNYIVDPDALPPLRNPDILVGENDLTALSYLHEPAVLHNLKVRFVESKLIYTYSGIILVAVNPYKQLPIYGDAIIHAYSGQNMGDMDPHIFAVAEEAYKQMARNNKNQSIIVSGESGAGKTVSARYTMRYFATVSKSSSNAHVEDKVLASNPITEAIGNAKTTRNDNSSRFGKYTEISFDQSYQIIGANMRTYLLEKSRVVFQSENERNYHIFYQLCASSMLPEFNHLKLGSAEEFNYTRMGGSTVIEGVDDRANMVETQKTFALLGKFMGIRFSNLLKRLWVFFSEMDKILLEDKHLNIFCELLDLSCDKMARWLCHRKITTTSETVIKPMTRAQAVNARDALAKKIYSHLFDFIVERINQSLQFPGKQHTFIGVLDIYGFETFDVNSFEQFCINYANEKLQQQFNLHVFKLEQEEYMKEDIPWTLIDFYDNQPVIDLIEAKMGILELLDEECLLPHGTDENWLQKLYNNFVNKNALFEKPRMSNTSFIIQHFADKVEYKCEGFLEKNRDTVREVLIEILKESKVCELSFRSSLSLLMVTLNATTPHYVRCIKPNDEKLPFEFDSKRVAQQLRACGVLETIRISAQSYPSRWTYIEFFSRYSILMTQQELSINDKKQICKIVLQRLIQDHSQYQFGRTKIFFRAGQVAYLEKLRSDKLRHACITIQKSVRGWLQRKKFLCIKQAAIIIQQYFRGQQAITARTLKQTWAAIIIQKYCRGYLVRRLCQLIRVAAVTIQAYTRGFLARKTYRKMLEEHKAVILQKYARAWLARRRFQNIRRFVLNIQLSYRVQQLQKKIEEQVRDTSQFMILTNFFIISVLFRALLKIKPHFCSLFRLLEKNFQNQKQDYEKEIELLKGEIKILKEEKTQLQHQIQQEIVIQDGLKMEVGQLTKLAQVQYDTFHFGPDPSHQDCTTSAMFFLPCFFNRVLESHFQSQKEIYEKEIEGLNFKVEHLSQDINHLQKLFREENDINDGIRLEVSRLTSENLVRSRCSKAKYVFVTLVIQSKCVSGTSLAIYLQVTVLLCLTAEARVPTESKEYIGMMEYKREDEERIIQNLILDLKPRGVVVNMIPGLPAHILFMCVRYADYLNDADMLKSFMNVTIDGIKQVVKEHSEDFEMLSFWLSNTYYFLNCLKQYSGEEEFMKYNTPHQNKNCLKHFDLSEYRQILSDLAIRIYHQFIIVMENNIQPMIVPGMLEYESLQGISGLKPTGFRKRSSSIDDTDTYTMTSILQQLSYFYSTMCQNGLDSELLKQAVKQLFFLIGATTLNSLFLRKDMCSCRKGMQIRCNISYLEEWLKDKNLQSSNAKETLEPLSQAAWLLQVKKITDDDAKEICEHCTSLSTVQIVKILNSYTPIDDFEKRVTPSFVRKVQAMLNNREDVPQLMLDTKYLFQVTFPFTPSAHALETIQVPSSFKLGFLTRV</sequence>
<evidence type="ECO:0000256" key="2">
    <source>
        <dbReference type="ARBA" id="ARBA00022737"/>
    </source>
</evidence>
<name>A0A8C4VAT6_FALTI</name>
<comment type="similarity">
    <text evidence="1 10">Belongs to the TRAFAC class myosin-kinesin ATPase superfamily. Myosin family.</text>
</comment>
<dbReference type="InterPro" id="IPR027417">
    <property type="entry name" value="P-loop_NTPase"/>
</dbReference>
<dbReference type="GO" id="GO:0016459">
    <property type="term" value="C:myosin complex"/>
    <property type="evidence" value="ECO:0007669"/>
    <property type="project" value="UniProtKB-KW"/>
</dbReference>
<dbReference type="InterPro" id="IPR001609">
    <property type="entry name" value="Myosin_head_motor_dom-like"/>
</dbReference>
<evidence type="ECO:0000256" key="10">
    <source>
        <dbReference type="PROSITE-ProRule" id="PRU00782"/>
    </source>
</evidence>
<dbReference type="SMART" id="SM00015">
    <property type="entry name" value="IQ"/>
    <property type="match status" value="5"/>
</dbReference>
<dbReference type="PRINTS" id="PR00193">
    <property type="entry name" value="MYOSINHEAVY"/>
</dbReference>
<dbReference type="GO" id="GO:0005524">
    <property type="term" value="F:ATP binding"/>
    <property type="evidence" value="ECO:0007669"/>
    <property type="project" value="UniProtKB-UniRule"/>
</dbReference>
<dbReference type="CDD" id="cd01380">
    <property type="entry name" value="MYSc_Myo5"/>
    <property type="match status" value="1"/>
</dbReference>
<evidence type="ECO:0000256" key="8">
    <source>
        <dbReference type="ARBA" id="ARBA00023175"/>
    </source>
</evidence>
<dbReference type="GO" id="GO:0016020">
    <property type="term" value="C:membrane"/>
    <property type="evidence" value="ECO:0007669"/>
    <property type="project" value="TreeGrafter"/>
</dbReference>
<feature type="domain" description="Dilute" evidence="12">
    <location>
        <begin position="1143"/>
        <end position="1420"/>
    </location>
</feature>
<organism evidence="14 15">
    <name type="scientific">Falco tinnunculus</name>
    <name type="common">Common kestrel</name>
    <dbReference type="NCBI Taxonomy" id="100819"/>
    <lineage>
        <taxon>Eukaryota</taxon>
        <taxon>Metazoa</taxon>
        <taxon>Chordata</taxon>
        <taxon>Craniata</taxon>
        <taxon>Vertebrata</taxon>
        <taxon>Euteleostomi</taxon>
        <taxon>Archelosauria</taxon>
        <taxon>Archosauria</taxon>
        <taxon>Dinosauria</taxon>
        <taxon>Saurischia</taxon>
        <taxon>Theropoda</taxon>
        <taxon>Coelurosauria</taxon>
        <taxon>Aves</taxon>
        <taxon>Neognathae</taxon>
        <taxon>Neoaves</taxon>
        <taxon>Telluraves</taxon>
        <taxon>Australaves</taxon>
        <taxon>Falconiformes</taxon>
        <taxon>Falconidae</taxon>
        <taxon>Falco</taxon>
    </lineage>
</organism>
<dbReference type="InterPro" id="IPR037991">
    <property type="entry name" value="Myo5c_CBD"/>
</dbReference>
<keyword evidence="2" id="KW-0677">Repeat</keyword>
<keyword evidence="7 10" id="KW-0518">Myosin</keyword>
<evidence type="ECO:0000256" key="4">
    <source>
        <dbReference type="ARBA" id="ARBA00022840"/>
    </source>
</evidence>
<dbReference type="CDD" id="cd15476">
    <property type="entry name" value="Myo5c_CBD"/>
    <property type="match status" value="1"/>
</dbReference>
<dbReference type="Ensembl" id="ENSFTIT00000024291.1">
    <property type="protein sequence ID" value="ENSFTIP00000023321.1"/>
    <property type="gene ID" value="ENSFTIG00000014926.1"/>
</dbReference>
<dbReference type="Gene3D" id="3.40.850.10">
    <property type="entry name" value="Kinesin motor domain"/>
    <property type="match status" value="1"/>
</dbReference>
<dbReference type="GO" id="GO:0000146">
    <property type="term" value="F:microfilament motor activity"/>
    <property type="evidence" value="ECO:0007669"/>
    <property type="project" value="TreeGrafter"/>
</dbReference>
<dbReference type="Proteomes" id="UP000694562">
    <property type="component" value="Unplaced"/>
</dbReference>
<feature type="binding site" evidence="10">
    <location>
        <begin position="159"/>
        <end position="166"/>
    </location>
    <ligand>
        <name>ATP</name>
        <dbReference type="ChEBI" id="CHEBI:30616"/>
    </ligand>
</feature>
<dbReference type="Gene3D" id="1.20.58.530">
    <property type="match status" value="1"/>
</dbReference>
<dbReference type="PROSITE" id="PS50096">
    <property type="entry name" value="IQ"/>
    <property type="match status" value="4"/>
</dbReference>
<keyword evidence="5" id="KW-0112">Calmodulin-binding</keyword>
<keyword evidence="9 10" id="KW-0009">Actin-binding</keyword>
<accession>A0A8C4VAT6</accession>
<evidence type="ECO:0000256" key="1">
    <source>
        <dbReference type="ARBA" id="ARBA00008314"/>
    </source>
</evidence>
<dbReference type="CDD" id="cd23767">
    <property type="entry name" value="IQCD"/>
    <property type="match status" value="1"/>
</dbReference>
<evidence type="ECO:0000256" key="5">
    <source>
        <dbReference type="ARBA" id="ARBA00022860"/>
    </source>
</evidence>
<keyword evidence="6 11" id="KW-0175">Coiled coil</keyword>
<dbReference type="Gene3D" id="1.10.10.820">
    <property type="match status" value="1"/>
</dbReference>
<feature type="domain" description="Myosin motor" evidence="13">
    <location>
        <begin position="65"/>
        <end position="701"/>
    </location>
</feature>
<proteinExistence type="inferred from homology"/>
<evidence type="ECO:0000256" key="7">
    <source>
        <dbReference type="ARBA" id="ARBA00023123"/>
    </source>
</evidence>
<evidence type="ECO:0000256" key="3">
    <source>
        <dbReference type="ARBA" id="ARBA00022741"/>
    </source>
</evidence>
<dbReference type="PROSITE" id="PS51126">
    <property type="entry name" value="DILUTE"/>
    <property type="match status" value="1"/>
</dbReference>
<dbReference type="Gene3D" id="1.20.5.190">
    <property type="match status" value="2"/>
</dbReference>
<dbReference type="Pfam" id="PF00063">
    <property type="entry name" value="Myosin_head"/>
    <property type="match status" value="2"/>
</dbReference>
<dbReference type="PANTHER" id="PTHR13140">
    <property type="entry name" value="MYOSIN"/>
    <property type="match status" value="1"/>
</dbReference>
<feature type="coiled-coil region" evidence="11">
    <location>
        <begin position="883"/>
        <end position="917"/>
    </location>
</feature>
<evidence type="ECO:0000313" key="14">
    <source>
        <dbReference type="Ensembl" id="ENSFTIP00000023321.1"/>
    </source>
</evidence>
<evidence type="ECO:0000256" key="6">
    <source>
        <dbReference type="ARBA" id="ARBA00023054"/>
    </source>
</evidence>
<evidence type="ECO:0000313" key="15">
    <source>
        <dbReference type="Proteomes" id="UP000694562"/>
    </source>
</evidence>
<evidence type="ECO:0000259" key="13">
    <source>
        <dbReference type="PROSITE" id="PS51456"/>
    </source>
</evidence>
<keyword evidence="8 10" id="KW-0505">Motor protein</keyword>
<evidence type="ECO:0000256" key="11">
    <source>
        <dbReference type="SAM" id="Coils"/>
    </source>
</evidence>
<dbReference type="GO" id="GO:0007015">
    <property type="term" value="P:actin filament organization"/>
    <property type="evidence" value="ECO:0007669"/>
    <property type="project" value="TreeGrafter"/>
</dbReference>
<dbReference type="FunFam" id="1.20.5.190:FF:000001">
    <property type="entry name" value="unconventional myosin-Va"/>
    <property type="match status" value="1"/>
</dbReference>
<dbReference type="InterPro" id="IPR000048">
    <property type="entry name" value="IQ_motif_EF-hand-BS"/>
</dbReference>
<dbReference type="PANTHER" id="PTHR13140:SF313">
    <property type="entry name" value="UNCONVENTIONAL MYOSIN-VC"/>
    <property type="match status" value="1"/>
</dbReference>
<dbReference type="PROSITE" id="PS51456">
    <property type="entry name" value="MYOSIN_MOTOR"/>
    <property type="match status" value="1"/>
</dbReference>
<dbReference type="Pfam" id="PF00612">
    <property type="entry name" value="IQ"/>
    <property type="match status" value="4"/>
</dbReference>
<dbReference type="SMART" id="SM00242">
    <property type="entry name" value="MYSc"/>
    <property type="match status" value="1"/>
</dbReference>
<protein>
    <submittedName>
        <fullName evidence="14">Myosin VC</fullName>
    </submittedName>
</protein>
<keyword evidence="15" id="KW-1185">Reference proteome</keyword>
<dbReference type="GO" id="GO:0005516">
    <property type="term" value="F:calmodulin binding"/>
    <property type="evidence" value="ECO:0007669"/>
    <property type="project" value="UniProtKB-KW"/>
</dbReference>
<dbReference type="FunFam" id="3.40.850.10:FF:000089">
    <property type="entry name" value="Myosin VC"/>
    <property type="match status" value="1"/>
</dbReference>
<dbReference type="GO" id="GO:0051015">
    <property type="term" value="F:actin filament binding"/>
    <property type="evidence" value="ECO:0007669"/>
    <property type="project" value="TreeGrafter"/>
</dbReference>
<dbReference type="InterPro" id="IPR036961">
    <property type="entry name" value="Kinesin_motor_dom_sf"/>
</dbReference>
<keyword evidence="3 10" id="KW-0547">Nucleotide-binding</keyword>
<dbReference type="FunFam" id="3.30.70.1590:FF:000005">
    <property type="entry name" value="unconventional myosin-Vc"/>
    <property type="match status" value="1"/>
</dbReference>
<dbReference type="SMART" id="SM01132">
    <property type="entry name" value="DIL"/>
    <property type="match status" value="1"/>
</dbReference>
<dbReference type="FunFam" id="1.20.58.530:FF:000002">
    <property type="entry name" value="Class V myosin"/>
    <property type="match status" value="1"/>
</dbReference>
<dbReference type="InterPro" id="IPR036103">
    <property type="entry name" value="MYSc_Myo5"/>
</dbReference>
<keyword evidence="4 10" id="KW-0067">ATP-binding</keyword>
<evidence type="ECO:0000259" key="12">
    <source>
        <dbReference type="PROSITE" id="PS51126"/>
    </source>
</evidence>
<dbReference type="FunFam" id="1.10.10.820:FF:000001">
    <property type="entry name" value="Myosin heavy chain"/>
    <property type="match status" value="1"/>
</dbReference>
<dbReference type="Gene3D" id="3.30.70.1590">
    <property type="match status" value="1"/>
</dbReference>
<dbReference type="InterPro" id="IPR002710">
    <property type="entry name" value="Dilute_dom"/>
</dbReference>
<dbReference type="GO" id="GO:0005737">
    <property type="term" value="C:cytoplasm"/>
    <property type="evidence" value="ECO:0007669"/>
    <property type="project" value="TreeGrafter"/>
</dbReference>